<dbReference type="SUPFAM" id="SSF56322">
    <property type="entry name" value="ADC synthase"/>
    <property type="match status" value="1"/>
</dbReference>
<dbReference type="PANTHER" id="PTHR42839">
    <property type="entry name" value="ISOCHORISMATE SYNTHASE ENTC"/>
    <property type="match status" value="1"/>
</dbReference>
<dbReference type="InterPro" id="IPR015890">
    <property type="entry name" value="Chorismate_C"/>
</dbReference>
<keyword evidence="3" id="KW-1185">Reference proteome</keyword>
<feature type="domain" description="Chorismate-utilising enzyme C-terminal" evidence="1">
    <location>
        <begin position="136"/>
        <end position="385"/>
    </location>
</feature>
<sequence length="402" mass="45366">MKSTESANTQKLNDKKACWQLLLNHAFTNGDAVALWRLPNQEIQQLIISKTEKQLKEDAVLEDLSEGFMLAPFMAEHRTFLSADYYFRFSAQTLEEPESATETNAHAWLKQLKPIDTPPAFYEKGSAVKVTSIKGNYINLVNEAIQLIKAGSAEKIVPSRTKTIEASINLLEAFDTLCQRYPTAMVSLISTPNHGTWLGATPELLVSLENQHIFKTVALAGTKAWTPGTDSKNVAWTQKEIEEQALVERYIISCFKKIRLRDYEEYGPKTIIAGNLMHLKSDFKVDMKETNFAQLGTVMLNLLHPTSAVCGMPKDLSLDFLLKNEGYSRELYSGYLGPVNIQQNTELFVNLRCLQWKKSSAQLYAGAGVTIDSVPEREWEETEMKMNTLLSVIFENYTISTR</sequence>
<evidence type="ECO:0000313" key="3">
    <source>
        <dbReference type="Proteomes" id="UP000288227"/>
    </source>
</evidence>
<dbReference type="Pfam" id="PF00425">
    <property type="entry name" value="Chorismate_bind"/>
    <property type="match status" value="1"/>
</dbReference>
<dbReference type="InterPro" id="IPR005801">
    <property type="entry name" value="ADC_synthase"/>
</dbReference>
<dbReference type="Proteomes" id="UP000288227">
    <property type="component" value="Unassembled WGS sequence"/>
</dbReference>
<protein>
    <submittedName>
        <fullName evidence="2">Isochorismate synthase</fullName>
    </submittedName>
</protein>
<accession>A0A401U8Z8</accession>
<dbReference type="OrthoDB" id="9806579at2"/>
<organism evidence="2 3">
    <name type="scientific">Chryseotalea sanaruensis</name>
    <dbReference type="NCBI Taxonomy" id="2482724"/>
    <lineage>
        <taxon>Bacteria</taxon>
        <taxon>Pseudomonadati</taxon>
        <taxon>Bacteroidota</taxon>
        <taxon>Cytophagia</taxon>
        <taxon>Cytophagales</taxon>
        <taxon>Chryseotaleaceae</taxon>
        <taxon>Chryseotalea</taxon>
    </lineage>
</organism>
<reference evidence="2 3" key="1">
    <citation type="submission" date="2018-11" db="EMBL/GenBank/DDBJ databases">
        <title>Chryseotalea sanarue gen. nov., sp., nov., a member of the family Cytophagaceae, isolated from a brackish lake in Hamamatsu Japan.</title>
        <authorList>
            <person name="Maejima Y."/>
            <person name="Iino T."/>
            <person name="Muraguchi Y."/>
            <person name="Fukuda K."/>
            <person name="Ohkuma M."/>
            <person name="Moriuchi R."/>
            <person name="Dohra H."/>
            <person name="Kimbara K."/>
            <person name="Shintani M."/>
        </authorList>
    </citation>
    <scope>NUCLEOTIDE SEQUENCE [LARGE SCALE GENOMIC DNA]</scope>
    <source>
        <strain evidence="2 3">Ys</strain>
    </source>
</reference>
<dbReference type="AlphaFoldDB" id="A0A401U8Z8"/>
<evidence type="ECO:0000313" key="2">
    <source>
        <dbReference type="EMBL" id="GCC51360.1"/>
    </source>
</evidence>
<proteinExistence type="predicted"/>
<gene>
    <name evidence="2" type="ORF">SanaruYs_15850</name>
</gene>
<name>A0A401U8Z8_9BACT</name>
<comment type="caution">
    <text evidence="2">The sequence shown here is derived from an EMBL/GenBank/DDBJ whole genome shotgun (WGS) entry which is preliminary data.</text>
</comment>
<dbReference type="Gene3D" id="3.60.120.10">
    <property type="entry name" value="Anthranilate synthase"/>
    <property type="match status" value="1"/>
</dbReference>
<evidence type="ECO:0000259" key="1">
    <source>
        <dbReference type="Pfam" id="PF00425"/>
    </source>
</evidence>
<dbReference type="EMBL" id="BHXQ01000003">
    <property type="protein sequence ID" value="GCC51360.1"/>
    <property type="molecule type" value="Genomic_DNA"/>
</dbReference>
<dbReference type="RefSeq" id="WP_127122027.1">
    <property type="nucleotide sequence ID" value="NZ_BHXQ01000003.1"/>
</dbReference>
<dbReference type="PANTHER" id="PTHR42839:SF2">
    <property type="entry name" value="ISOCHORISMATE SYNTHASE ENTC"/>
    <property type="match status" value="1"/>
</dbReference>